<dbReference type="InterPro" id="IPR002931">
    <property type="entry name" value="Transglutaminase-like"/>
</dbReference>
<feature type="domain" description="Transglutaminase-like" evidence="1">
    <location>
        <begin position="39"/>
        <end position="138"/>
    </location>
</feature>
<dbReference type="PANTHER" id="PTHR33490:SF3">
    <property type="entry name" value="CONSERVED INTEGRAL MEMBRANE PROTEIN"/>
    <property type="match status" value="1"/>
</dbReference>
<dbReference type="InterPro" id="IPR038765">
    <property type="entry name" value="Papain-like_cys_pep_sf"/>
</dbReference>
<organism evidence="2 3">
    <name type="scientific">Cytobacillus solani</name>
    <dbReference type="NCBI Taxonomy" id="1637975"/>
    <lineage>
        <taxon>Bacteria</taxon>
        <taxon>Bacillati</taxon>
        <taxon>Bacillota</taxon>
        <taxon>Bacilli</taxon>
        <taxon>Bacillales</taxon>
        <taxon>Bacillaceae</taxon>
        <taxon>Cytobacillus</taxon>
    </lineage>
</organism>
<sequence>MHLIITEEVQKLYLEETKIINFRHPLIQEKIAEFQHVGKTKIELAEMAFLFVRDTIQHSFDIDSTEITISASETLEKIEGICFAKAHLLAALLRGMNIPAGFCYQRVTRKGTSESGYALHGLNALYLEDVDQWFRVDPRGNKAGVYSEFSISPEKLAYPIRGELDEIDYPYVYSQPLKNVIQSMKNSLDCRELFLKRPESIRNHDKI</sequence>
<dbReference type="Pfam" id="PF01841">
    <property type="entry name" value="Transglut_core"/>
    <property type="match status" value="1"/>
</dbReference>
<protein>
    <submittedName>
        <fullName evidence="2">Transglutaminase</fullName>
    </submittedName>
</protein>
<dbReference type="SUPFAM" id="SSF54001">
    <property type="entry name" value="Cysteine proteinases"/>
    <property type="match status" value="1"/>
</dbReference>
<comment type="caution">
    <text evidence="2">The sequence shown here is derived from an EMBL/GenBank/DDBJ whole genome shotgun (WGS) entry which is preliminary data.</text>
</comment>
<accession>A0A0Q3QJV6</accession>
<keyword evidence="3" id="KW-1185">Reference proteome</keyword>
<dbReference type="EMBL" id="LJIX01000006">
    <property type="protein sequence ID" value="KQL17886.1"/>
    <property type="molecule type" value="Genomic_DNA"/>
</dbReference>
<reference evidence="2 3" key="1">
    <citation type="submission" date="2015-09" db="EMBL/GenBank/DDBJ databases">
        <title>Genome sequencing project for genomic taxonomy and phylogenomics of Bacillus-like bacteria.</title>
        <authorList>
            <person name="Liu B."/>
            <person name="Wang J."/>
            <person name="Zhu Y."/>
            <person name="Liu G."/>
            <person name="Chen Q."/>
            <person name="Chen Z."/>
            <person name="Lan J."/>
            <person name="Che J."/>
            <person name="Ge C."/>
            <person name="Shi H."/>
            <person name="Pan Z."/>
            <person name="Liu X."/>
        </authorList>
    </citation>
    <scope>NUCLEOTIDE SEQUENCE [LARGE SCALE GENOMIC DNA]</scope>
    <source>
        <strain evidence="2 3">FJAT-18043</strain>
    </source>
</reference>
<evidence type="ECO:0000313" key="3">
    <source>
        <dbReference type="Proteomes" id="UP000050996"/>
    </source>
</evidence>
<dbReference type="AlphaFoldDB" id="A0A0Q3QJV6"/>
<dbReference type="PATRIC" id="fig|1637975.4.peg.523"/>
<gene>
    <name evidence="2" type="ORF">AN957_04205</name>
</gene>
<dbReference type="RefSeq" id="WP_053479150.1">
    <property type="nucleotide sequence ID" value="NZ_CP041305.1"/>
</dbReference>
<dbReference type="Proteomes" id="UP000050996">
    <property type="component" value="Unassembled WGS sequence"/>
</dbReference>
<dbReference type="Gene3D" id="3.10.620.30">
    <property type="match status" value="1"/>
</dbReference>
<dbReference type="PANTHER" id="PTHR33490">
    <property type="entry name" value="BLR5614 PROTEIN-RELATED"/>
    <property type="match status" value="1"/>
</dbReference>
<evidence type="ECO:0000313" key="2">
    <source>
        <dbReference type="EMBL" id="KQL17886.1"/>
    </source>
</evidence>
<evidence type="ECO:0000259" key="1">
    <source>
        <dbReference type="Pfam" id="PF01841"/>
    </source>
</evidence>
<proteinExistence type="predicted"/>
<name>A0A0Q3QJV6_9BACI</name>
<dbReference type="STRING" id="1637975.AN957_04205"/>